<dbReference type="OrthoDB" id="18648at2759"/>
<feature type="region of interest" description="Disordered" evidence="7">
    <location>
        <begin position="719"/>
        <end position="740"/>
    </location>
</feature>
<dbReference type="GO" id="GO:0051321">
    <property type="term" value="P:meiotic cell cycle"/>
    <property type="evidence" value="ECO:0007669"/>
    <property type="project" value="UniProtKB-UniRule"/>
</dbReference>
<feature type="region of interest" description="Disordered" evidence="7">
    <location>
        <begin position="202"/>
        <end position="257"/>
    </location>
</feature>
<evidence type="ECO:0000313" key="10">
    <source>
        <dbReference type="Proteomes" id="UP000034164"/>
    </source>
</evidence>
<evidence type="ECO:0000256" key="2">
    <source>
        <dbReference type="ARBA" id="ARBA00017880"/>
    </source>
</evidence>
<comment type="similarity">
    <text evidence="1 6">Belongs to the NPR3 family.</text>
</comment>
<dbReference type="InterPro" id="IPR056603">
    <property type="entry name" value="HTH_NPRL3"/>
</dbReference>
<feature type="region of interest" description="Disordered" evidence="7">
    <location>
        <begin position="788"/>
        <end position="813"/>
    </location>
</feature>
<accession>A0A0G2JC23</accession>
<dbReference type="PANTHER" id="PTHR13153">
    <property type="entry name" value="CGTHBA PROTEIN -14 GENE PROTEIN"/>
    <property type="match status" value="1"/>
</dbReference>
<evidence type="ECO:0000256" key="4">
    <source>
        <dbReference type="ARBA" id="ARBA00025376"/>
    </source>
</evidence>
<proteinExistence type="inferred from homology"/>
<comment type="caution">
    <text evidence="9">The sequence shown here is derived from an EMBL/GenBank/DDBJ whole genome shotgun (WGS) entry which is preliminary data.</text>
</comment>
<feature type="compositionally biased region" description="Low complexity" evidence="7">
    <location>
        <begin position="109"/>
        <end position="121"/>
    </location>
</feature>
<comment type="subcellular location">
    <subcellularLocation>
        <location evidence="6">Vacuole membrane</location>
        <topology evidence="6">Peripheral membrane protein</topology>
    </subcellularLocation>
</comment>
<dbReference type="VEuPathDB" id="FungiDB:EMCG_05942"/>
<dbReference type="EMBL" id="LCZI01000105">
    <property type="protein sequence ID" value="KKZ68481.1"/>
    <property type="molecule type" value="Genomic_DNA"/>
</dbReference>
<sequence length="813" mass="90928">MSSIVRPPEPCLVAIILIIQSRAGPRFVYHYPPNPSTVISNKSRRNSRPKNGAKSSESSPSSDDDGSSSDDDERRHSSAGCSSLSRGISEHSGRSGLSDKLSDKDTYPSSSRGHSSSSSVQFRRRNVTPDAKSDNQPDAGREEDRGDLYQPPWESLLGLPTNVWEKLLSPSPAWHKRRFEVGVNDLVFVGWPVFVRDDGTWRKRKRKKKARKQLPSRERREQGDDDKRRDEQRDDTSSIHASETEGENDPVAAEKRKVEDDVLAGSPEVNKDSMTMFNVVFVLNPPLLEYGLRIREKYENVIKKFGKGLKSEQARVDYVWKEAQTIINIKEKGKENKLSLSRLYSELLSKSSLARAMSTVYTSISNSRIASVTLTSEATMSLQVPPLTSTSYLPSATETAYPGLWLTTADSLSATDDATGMETSGPNQVLAKHFALLLLTDEATILKDIEGSVGPLGPRLAHYIRVSKPTKSFAQISALSGIPLSDIQVLASHLVYWRRARAVPPLSQRDTYIVSPNADMSKLAQATEAYEAAFPTLPSLPKMLHALSDTPKPYSRFIPSKDHKETYYAILAWLLRGGWVTQLRTFGWIRVNPDIKQAVDEALEKEKEEKEIEEREHEASSVKTDSKIQEHHSNDIDDDYDEDNDAHSSSSSSLESEASGEATPVPNRPANQQYRHQKNIETQKRKGRPSTSSLILRPHRASPLESHWLDEILSRFPEPSQHANMDSINSTPTPTPTPEDNIDADSSLQKYWPIFAKYFNGTDALEKIHVREGLNRKIVWRLLNRLDRSTSQPGGGGNGSSSKEKVLVTVRHW</sequence>
<organism evidence="9 10">
    <name type="scientific">[Emmonsia] crescens</name>
    <dbReference type="NCBI Taxonomy" id="73230"/>
    <lineage>
        <taxon>Eukaryota</taxon>
        <taxon>Fungi</taxon>
        <taxon>Dikarya</taxon>
        <taxon>Ascomycota</taxon>
        <taxon>Pezizomycotina</taxon>
        <taxon>Eurotiomycetes</taxon>
        <taxon>Eurotiomycetidae</taxon>
        <taxon>Onygenales</taxon>
        <taxon>Ajellomycetaceae</taxon>
        <taxon>Emergomyces</taxon>
    </lineage>
</organism>
<dbReference type="AlphaFoldDB" id="A0A0G2JC23"/>
<gene>
    <name evidence="9" type="ORF">EMCG_05942</name>
</gene>
<dbReference type="Proteomes" id="UP000034164">
    <property type="component" value="Unassembled WGS sequence"/>
</dbReference>
<reference evidence="10" key="1">
    <citation type="journal article" date="2015" name="PLoS Genet.">
        <title>The dynamic genome and transcriptome of the human fungal pathogen Blastomyces and close relative Emmonsia.</title>
        <authorList>
            <person name="Munoz J.F."/>
            <person name="Gauthier G.M."/>
            <person name="Desjardins C.A."/>
            <person name="Gallo J.E."/>
            <person name="Holder J."/>
            <person name="Sullivan T.D."/>
            <person name="Marty A.J."/>
            <person name="Carmen J.C."/>
            <person name="Chen Z."/>
            <person name="Ding L."/>
            <person name="Gujja S."/>
            <person name="Magrini V."/>
            <person name="Misas E."/>
            <person name="Mitreva M."/>
            <person name="Priest M."/>
            <person name="Saif S."/>
            <person name="Whiston E.A."/>
            <person name="Young S."/>
            <person name="Zeng Q."/>
            <person name="Goldman W.E."/>
            <person name="Mardis E.R."/>
            <person name="Taylor J.W."/>
            <person name="McEwen J.G."/>
            <person name="Clay O.K."/>
            <person name="Klein B.S."/>
            <person name="Cuomo C.A."/>
        </authorList>
    </citation>
    <scope>NUCLEOTIDE SEQUENCE [LARGE SCALE GENOMIC DNA]</scope>
    <source>
        <strain evidence="10">UAMH 3008</strain>
    </source>
</reference>
<feature type="compositionally biased region" description="Basic and acidic residues" evidence="7">
    <location>
        <begin position="215"/>
        <end position="237"/>
    </location>
</feature>
<dbReference type="PANTHER" id="PTHR13153:SF5">
    <property type="entry name" value="GATOR COMPLEX PROTEIN NPRL3"/>
    <property type="match status" value="1"/>
</dbReference>
<feature type="compositionally biased region" description="Basic residues" evidence="7">
    <location>
        <begin position="202"/>
        <end position="214"/>
    </location>
</feature>
<evidence type="ECO:0000313" key="9">
    <source>
        <dbReference type="EMBL" id="KKZ68481.1"/>
    </source>
</evidence>
<dbReference type="GO" id="GO:1990130">
    <property type="term" value="C:GATOR1 complex"/>
    <property type="evidence" value="ECO:0007669"/>
    <property type="project" value="TreeGrafter"/>
</dbReference>
<feature type="compositionally biased region" description="Basic and acidic residues" evidence="7">
    <location>
        <begin position="606"/>
        <end position="635"/>
    </location>
</feature>
<feature type="region of interest" description="Disordered" evidence="7">
    <location>
        <begin position="33"/>
        <end position="153"/>
    </location>
</feature>
<evidence type="ECO:0000256" key="6">
    <source>
        <dbReference type="RuleBase" id="RU368069"/>
    </source>
</evidence>
<feature type="compositionally biased region" description="Polar residues" evidence="7">
    <location>
        <begin position="721"/>
        <end position="730"/>
    </location>
</feature>
<evidence type="ECO:0000259" key="8">
    <source>
        <dbReference type="Pfam" id="PF24064"/>
    </source>
</evidence>
<keyword evidence="3 6" id="KW-0469">Meiosis</keyword>
<dbReference type="InterPro" id="IPR005365">
    <property type="entry name" value="Npr3"/>
</dbReference>
<dbReference type="GO" id="GO:0034198">
    <property type="term" value="P:cellular response to amino acid starvation"/>
    <property type="evidence" value="ECO:0007669"/>
    <property type="project" value="TreeGrafter"/>
</dbReference>
<feature type="region of interest" description="Disordered" evidence="7">
    <location>
        <begin position="606"/>
        <end position="699"/>
    </location>
</feature>
<feature type="domain" description="GATOR1 complex protein NPRL3 C-terminal HTH" evidence="8">
    <location>
        <begin position="745"/>
        <end position="788"/>
    </location>
</feature>
<evidence type="ECO:0000256" key="5">
    <source>
        <dbReference type="ARBA" id="ARBA00030028"/>
    </source>
</evidence>
<feature type="compositionally biased region" description="Low complexity" evidence="7">
    <location>
        <begin position="647"/>
        <end position="662"/>
    </location>
</feature>
<keyword evidence="6" id="KW-0732">Signal</keyword>
<protein>
    <recommendedName>
        <fullName evidence="2 6">Nitrogen permease regulator 3</fullName>
    </recommendedName>
    <alternativeName>
        <fullName evidence="5 6">Required for meiotic nuclear division protein 11</fullName>
    </alternativeName>
</protein>
<dbReference type="Pfam" id="PF24064">
    <property type="entry name" value="HTH_NPRL3"/>
    <property type="match status" value="1"/>
</dbReference>
<dbReference type="Pfam" id="PF03666">
    <property type="entry name" value="NPR3"/>
    <property type="match status" value="1"/>
</dbReference>
<feature type="compositionally biased region" description="Basic and acidic residues" evidence="7">
    <location>
        <begin position="131"/>
        <end position="147"/>
    </location>
</feature>
<feature type="compositionally biased region" description="Acidic residues" evidence="7">
    <location>
        <begin position="62"/>
        <end position="71"/>
    </location>
</feature>
<evidence type="ECO:0000256" key="3">
    <source>
        <dbReference type="ARBA" id="ARBA00023254"/>
    </source>
</evidence>
<dbReference type="GO" id="GO:1904262">
    <property type="term" value="P:negative regulation of TORC1 signaling"/>
    <property type="evidence" value="ECO:0007669"/>
    <property type="project" value="TreeGrafter"/>
</dbReference>
<name>A0A0G2JC23_9EURO</name>
<evidence type="ECO:0000256" key="7">
    <source>
        <dbReference type="SAM" id="MobiDB-lite"/>
    </source>
</evidence>
<dbReference type="GO" id="GO:0010508">
    <property type="term" value="P:positive regulation of autophagy"/>
    <property type="evidence" value="ECO:0007669"/>
    <property type="project" value="TreeGrafter"/>
</dbReference>
<dbReference type="GO" id="GO:0005774">
    <property type="term" value="C:vacuolar membrane"/>
    <property type="evidence" value="ECO:0007669"/>
    <property type="project" value="UniProtKB-SubCell"/>
</dbReference>
<comment type="function">
    <text evidence="4 6">Mediates inactivation of the TORC1 complex in response to amino acid starvation. Required for meiotic nuclear division.</text>
</comment>
<dbReference type="GO" id="GO:0038202">
    <property type="term" value="P:TORC1 signaling"/>
    <property type="evidence" value="ECO:0007669"/>
    <property type="project" value="TreeGrafter"/>
</dbReference>
<evidence type="ECO:0000256" key="1">
    <source>
        <dbReference type="ARBA" id="ARBA00010546"/>
    </source>
</evidence>